<keyword evidence="1" id="KW-1185">Reference proteome</keyword>
<sequence length="503" mass="57765">MFQTYGVNICDKNEIFSGVFQPEWILNKIHILPLKNIKAALFMFTENEVVEKGKLAKVLDEYYTTKRIPFFCCSWTSLYLSSLLLAGFDEHGSNKVIEHIGISSSILTFDKEDVGYLNVCREDGEYCITSKNFISYKNLSNFSPVRDTNIILCRVSNLPDTESQNDIEEKIKNILDAREPRKYIYIKKNENDYLNQAWVKKAEKLLSTKSSNVEVAVTGFNDYVIAVPGQQIEGVFALEIFSNCLICVNLIQRPPFKATVICYEPFRYLTLCKSRPEVSHLWFTKDERYSGVETGTSITLSVDKYFVPHVEYKVSNKEIKNGIIITFSDKTFTVEMIKNGNLKKTGKITKVFRQNCDLIDIPIMIGFYDGRIQIGTEAVEIKKEHNSFVVSDILKFMKADSLNLKIDPKWGFQVTNDSDKNILLEFDTFRGRRKTTPSFLMSLMIKWAIKNIEIKEGITDFTPIIISYKLIDGVSKCEFFKACKTANVPENDIQIQRYKIASI</sequence>
<dbReference type="AlphaFoldDB" id="A0A914Q6A9"/>
<reference evidence="2" key="1">
    <citation type="submission" date="2022-11" db="UniProtKB">
        <authorList>
            <consortium name="WormBaseParasite"/>
        </authorList>
    </citation>
    <scope>IDENTIFICATION</scope>
</reference>
<proteinExistence type="predicted"/>
<accession>A0A914Q6A9</accession>
<evidence type="ECO:0000313" key="2">
    <source>
        <dbReference type="WBParaSite" id="PDA_v2.g22675.t1"/>
    </source>
</evidence>
<evidence type="ECO:0000313" key="1">
    <source>
        <dbReference type="Proteomes" id="UP000887578"/>
    </source>
</evidence>
<protein>
    <submittedName>
        <fullName evidence="2">Uncharacterized protein</fullName>
    </submittedName>
</protein>
<organism evidence="1 2">
    <name type="scientific">Panagrolaimus davidi</name>
    <dbReference type="NCBI Taxonomy" id="227884"/>
    <lineage>
        <taxon>Eukaryota</taxon>
        <taxon>Metazoa</taxon>
        <taxon>Ecdysozoa</taxon>
        <taxon>Nematoda</taxon>
        <taxon>Chromadorea</taxon>
        <taxon>Rhabditida</taxon>
        <taxon>Tylenchina</taxon>
        <taxon>Panagrolaimomorpha</taxon>
        <taxon>Panagrolaimoidea</taxon>
        <taxon>Panagrolaimidae</taxon>
        <taxon>Panagrolaimus</taxon>
    </lineage>
</organism>
<dbReference type="WBParaSite" id="PDA_v2.g22675.t1">
    <property type="protein sequence ID" value="PDA_v2.g22675.t1"/>
    <property type="gene ID" value="PDA_v2.g22675"/>
</dbReference>
<name>A0A914Q6A9_9BILA</name>
<dbReference type="Proteomes" id="UP000887578">
    <property type="component" value="Unplaced"/>
</dbReference>